<keyword evidence="2" id="KW-1185">Reference proteome</keyword>
<reference evidence="1 2" key="1">
    <citation type="journal article" date="2018" name="Front. Plant Sci.">
        <title>Red Clover (Trifolium pratense) and Zigzag Clover (T. medium) - A Picture of Genomic Similarities and Differences.</title>
        <authorList>
            <person name="Dluhosova J."/>
            <person name="Istvanek J."/>
            <person name="Nedelnik J."/>
            <person name="Repkova J."/>
        </authorList>
    </citation>
    <scope>NUCLEOTIDE SEQUENCE [LARGE SCALE GENOMIC DNA]</scope>
    <source>
        <strain evidence="2">cv. 10/8</strain>
        <tissue evidence="1">Leaf</tissue>
    </source>
</reference>
<sequence length="38" mass="3953">DRSHAADIALASVKGASGTLRRQQMIADLKTVSKALGD</sequence>
<comment type="caution">
    <text evidence="1">The sequence shown here is derived from an EMBL/GenBank/DDBJ whole genome shotgun (WGS) entry which is preliminary data.</text>
</comment>
<evidence type="ECO:0000313" key="2">
    <source>
        <dbReference type="Proteomes" id="UP000265520"/>
    </source>
</evidence>
<dbReference type="EMBL" id="LXQA011244268">
    <property type="protein sequence ID" value="MCI90422.1"/>
    <property type="molecule type" value="Genomic_DNA"/>
</dbReference>
<evidence type="ECO:0000313" key="1">
    <source>
        <dbReference type="EMBL" id="MCI90422.1"/>
    </source>
</evidence>
<organism evidence="1 2">
    <name type="scientific">Trifolium medium</name>
    <dbReference type="NCBI Taxonomy" id="97028"/>
    <lineage>
        <taxon>Eukaryota</taxon>
        <taxon>Viridiplantae</taxon>
        <taxon>Streptophyta</taxon>
        <taxon>Embryophyta</taxon>
        <taxon>Tracheophyta</taxon>
        <taxon>Spermatophyta</taxon>
        <taxon>Magnoliopsida</taxon>
        <taxon>eudicotyledons</taxon>
        <taxon>Gunneridae</taxon>
        <taxon>Pentapetalae</taxon>
        <taxon>rosids</taxon>
        <taxon>fabids</taxon>
        <taxon>Fabales</taxon>
        <taxon>Fabaceae</taxon>
        <taxon>Papilionoideae</taxon>
        <taxon>50 kb inversion clade</taxon>
        <taxon>NPAAA clade</taxon>
        <taxon>Hologalegina</taxon>
        <taxon>IRL clade</taxon>
        <taxon>Trifolieae</taxon>
        <taxon>Trifolium</taxon>
    </lineage>
</organism>
<protein>
    <submittedName>
        <fullName evidence="1">Uncharacterized protein</fullName>
    </submittedName>
</protein>
<dbReference type="Proteomes" id="UP000265520">
    <property type="component" value="Unassembled WGS sequence"/>
</dbReference>
<proteinExistence type="predicted"/>
<feature type="non-terminal residue" evidence="1">
    <location>
        <position position="1"/>
    </location>
</feature>
<accession>A0A392VSH9</accession>
<dbReference type="AlphaFoldDB" id="A0A392VSH9"/>
<name>A0A392VSH9_9FABA</name>